<dbReference type="RefSeq" id="WP_217892055.1">
    <property type="nucleotide sequence ID" value="NZ_JAHSTS010000001.1"/>
</dbReference>
<feature type="domain" description="Aspartyl/asparaginy/proline hydroxylase" evidence="3">
    <location>
        <begin position="20"/>
        <end position="196"/>
    </location>
</feature>
<comment type="similarity">
    <text evidence="1">Belongs to the aspartyl/asparaginyl beta-hydroxylase family.</text>
</comment>
<evidence type="ECO:0000256" key="2">
    <source>
        <dbReference type="ARBA" id="ARBA00023002"/>
    </source>
</evidence>
<evidence type="ECO:0000256" key="1">
    <source>
        <dbReference type="ARBA" id="ARBA00007730"/>
    </source>
</evidence>
<dbReference type="InterPro" id="IPR007803">
    <property type="entry name" value="Asp/Arg/Pro-Hydrxlase"/>
</dbReference>
<dbReference type="Pfam" id="PF05118">
    <property type="entry name" value="Asp_Arg_Hydrox"/>
    <property type="match status" value="1"/>
</dbReference>
<gene>
    <name evidence="4" type="ORF">KVG96_10910</name>
</gene>
<keyword evidence="2" id="KW-0560">Oxidoreductase</keyword>
<dbReference type="PANTHER" id="PTHR46332:SF5">
    <property type="entry name" value="ASPARTATE BETA-HYDROXYLASE DOMAIN CONTAINING 2"/>
    <property type="match status" value="1"/>
</dbReference>
<evidence type="ECO:0000313" key="4">
    <source>
        <dbReference type="EMBL" id="MBV4458462.1"/>
    </source>
</evidence>
<evidence type="ECO:0000313" key="5">
    <source>
        <dbReference type="Proteomes" id="UP000765224"/>
    </source>
</evidence>
<dbReference type="PANTHER" id="PTHR46332">
    <property type="entry name" value="ASPARTATE BETA-HYDROXYLASE DOMAIN-CONTAINING PROTEIN 2"/>
    <property type="match status" value="1"/>
</dbReference>
<protein>
    <submittedName>
        <fullName evidence="4">Aspartyl/asparaginyl beta-hydroxylase domain-containing protein</fullName>
    </submittedName>
</protein>
<keyword evidence="5" id="KW-1185">Reference proteome</keyword>
<comment type="caution">
    <text evidence="4">The sequence shown here is derived from an EMBL/GenBank/DDBJ whole genome shotgun (WGS) entry which is preliminary data.</text>
</comment>
<reference evidence="4 5" key="1">
    <citation type="submission" date="2021-06" db="EMBL/GenBank/DDBJ databases">
        <title>Updating the genus Pseudomonas: Description of 43 new species and partition of the Pseudomonas putida group.</title>
        <authorList>
            <person name="Girard L."/>
            <person name="Lood C."/>
            <person name="Vandamme P."/>
            <person name="Rokni-Zadeh H."/>
            <person name="Van Noort V."/>
            <person name="Hofte M."/>
            <person name="Lavigne R."/>
            <person name="De Mot R."/>
        </authorList>
    </citation>
    <scope>NUCLEOTIDE SEQUENCE [LARGE SCALE GENOMIC DNA]</scope>
    <source>
        <strain evidence="4 5">COR58</strain>
    </source>
</reference>
<sequence>MDPAFYPLDTFPALAALAGRWTVMRQELLALHAPLLDIDRTDKPHQAVHDEVSAHLRQGGVYGWLKGWGESGGNRDWVQYPLLFRDEPIAPALAALPQTLAMLGEVGGLKVAALARLAPQAFLPRHRHPEIRAEGLLQMHLTLDAAHERNDAYLNVAGEFHRHRCGAAAVFDGSLDHFVVNASEAPRTLLYLEFDRARLARPA</sequence>
<name>A0ABS6PEM1_9PSED</name>
<dbReference type="EMBL" id="JAHSTS010000001">
    <property type="protein sequence ID" value="MBV4458462.1"/>
    <property type="molecule type" value="Genomic_DNA"/>
</dbReference>
<organism evidence="4 5">
    <name type="scientific">Pseudomonas ekonensis</name>
    <dbReference type="NCBI Taxonomy" id="2842353"/>
    <lineage>
        <taxon>Bacteria</taxon>
        <taxon>Pseudomonadati</taxon>
        <taxon>Pseudomonadota</taxon>
        <taxon>Gammaproteobacteria</taxon>
        <taxon>Pseudomonadales</taxon>
        <taxon>Pseudomonadaceae</taxon>
        <taxon>Pseudomonas</taxon>
    </lineage>
</organism>
<evidence type="ECO:0000259" key="3">
    <source>
        <dbReference type="Pfam" id="PF05118"/>
    </source>
</evidence>
<proteinExistence type="inferred from homology"/>
<dbReference type="Proteomes" id="UP000765224">
    <property type="component" value="Unassembled WGS sequence"/>
</dbReference>
<dbReference type="InterPro" id="IPR051821">
    <property type="entry name" value="Asp/Asn_beta-hydroxylase"/>
</dbReference>
<accession>A0ABS6PEM1</accession>